<evidence type="ECO:0000259" key="10">
    <source>
        <dbReference type="Pfam" id="PF12621"/>
    </source>
</evidence>
<feature type="transmembrane region" description="Helical" evidence="8">
    <location>
        <begin position="141"/>
        <end position="160"/>
    </location>
</feature>
<feature type="transmembrane region" description="Helical" evidence="8">
    <location>
        <begin position="566"/>
        <end position="588"/>
    </location>
</feature>
<evidence type="ECO:0000256" key="5">
    <source>
        <dbReference type="ARBA" id="ARBA00022989"/>
    </source>
</evidence>
<evidence type="ECO:0000313" key="13">
    <source>
        <dbReference type="EMBL" id="ANZ74515.1"/>
    </source>
</evidence>
<dbReference type="InterPro" id="IPR022257">
    <property type="entry name" value="PHM7_ext"/>
</dbReference>
<protein>
    <submittedName>
        <fullName evidence="13">BA75_01841T0</fullName>
    </submittedName>
</protein>
<comment type="subcellular location">
    <subcellularLocation>
        <location evidence="1">Membrane</location>
        <topology evidence="1">Multi-pass membrane protein</topology>
    </subcellularLocation>
</comment>
<evidence type="ECO:0000259" key="9">
    <source>
        <dbReference type="Pfam" id="PF02714"/>
    </source>
</evidence>
<dbReference type="AlphaFoldDB" id="A0A1B2J9H3"/>
<evidence type="ECO:0000256" key="8">
    <source>
        <dbReference type="SAM" id="Phobius"/>
    </source>
</evidence>
<feature type="transmembrane region" description="Helical" evidence="8">
    <location>
        <begin position="94"/>
        <end position="113"/>
    </location>
</feature>
<dbReference type="PANTHER" id="PTHR13018">
    <property type="entry name" value="PROBABLE MEMBRANE PROTEIN DUF221-RELATED"/>
    <property type="match status" value="1"/>
</dbReference>
<feature type="transmembrane region" description="Helical" evidence="8">
    <location>
        <begin position="382"/>
        <end position="403"/>
    </location>
</feature>
<feature type="transmembrane region" description="Helical" evidence="8">
    <location>
        <begin position="12"/>
        <end position="35"/>
    </location>
</feature>
<evidence type="ECO:0000256" key="4">
    <source>
        <dbReference type="ARBA" id="ARBA00022692"/>
    </source>
</evidence>
<evidence type="ECO:0000256" key="7">
    <source>
        <dbReference type="SAM" id="MobiDB-lite"/>
    </source>
</evidence>
<dbReference type="EMBL" id="CP014584">
    <property type="protein sequence ID" value="ANZ74515.1"/>
    <property type="molecule type" value="Genomic_DNA"/>
</dbReference>
<dbReference type="Pfam" id="PF14703">
    <property type="entry name" value="PHM7_cyt"/>
    <property type="match status" value="1"/>
</dbReference>
<feature type="transmembrane region" description="Helical" evidence="8">
    <location>
        <begin position="594"/>
        <end position="613"/>
    </location>
</feature>
<dbReference type="OrthoDB" id="1076608at2759"/>
<dbReference type="InterPro" id="IPR032880">
    <property type="entry name" value="CSC1/OSCA1-like_N"/>
</dbReference>
<feature type="transmembrane region" description="Helical" evidence="8">
    <location>
        <begin position="625"/>
        <end position="648"/>
    </location>
</feature>
<keyword evidence="4 8" id="KW-0812">Transmembrane</keyword>
<feature type="region of interest" description="Disordered" evidence="7">
    <location>
        <begin position="726"/>
        <end position="773"/>
    </location>
</feature>
<dbReference type="Pfam" id="PF13967">
    <property type="entry name" value="RSN1_TM"/>
    <property type="match status" value="1"/>
</dbReference>
<feature type="transmembrane region" description="Helical" evidence="8">
    <location>
        <begin position="516"/>
        <end position="545"/>
    </location>
</feature>
<feature type="transmembrane region" description="Helical" evidence="8">
    <location>
        <begin position="423"/>
        <end position="447"/>
    </location>
</feature>
<evidence type="ECO:0000256" key="1">
    <source>
        <dbReference type="ARBA" id="ARBA00004141"/>
    </source>
</evidence>
<dbReference type="InterPro" id="IPR003864">
    <property type="entry name" value="CSC1/OSCA1-like_7TM"/>
</dbReference>
<accession>A0A1B2J9H3</accession>
<name>A0A1B2J9H3_PICPA</name>
<keyword evidence="3" id="KW-0813">Transport</keyword>
<evidence type="ECO:0000313" key="14">
    <source>
        <dbReference type="Proteomes" id="UP000094565"/>
    </source>
</evidence>
<evidence type="ECO:0000259" key="12">
    <source>
        <dbReference type="Pfam" id="PF14703"/>
    </source>
</evidence>
<feature type="domain" description="CSC1/OSCA1-like 7TM region" evidence="9">
    <location>
        <begin position="376"/>
        <end position="648"/>
    </location>
</feature>
<dbReference type="Proteomes" id="UP000094565">
    <property type="component" value="Chromosome 1"/>
</dbReference>
<gene>
    <name evidence="13" type="primary">PHM7</name>
    <name evidence="13" type="ORF">ATY40_BA7501841</name>
</gene>
<feature type="domain" description="CSC1/OSCA1-like N-terminal transmembrane" evidence="11">
    <location>
        <begin position="13"/>
        <end position="162"/>
    </location>
</feature>
<feature type="domain" description="CSC1/OSCA1-like cytosolic" evidence="12">
    <location>
        <begin position="185"/>
        <end position="364"/>
    </location>
</feature>
<keyword evidence="5 8" id="KW-1133">Transmembrane helix</keyword>
<dbReference type="PANTHER" id="PTHR13018:SF139">
    <property type="entry name" value="PHOSPHATE METABOLISM PROTEIN 7"/>
    <property type="match status" value="1"/>
</dbReference>
<dbReference type="InterPro" id="IPR027815">
    <property type="entry name" value="CSC1/OSCA1-like_cyt"/>
</dbReference>
<evidence type="ECO:0000256" key="2">
    <source>
        <dbReference type="ARBA" id="ARBA00007779"/>
    </source>
</evidence>
<evidence type="ECO:0000259" key="11">
    <source>
        <dbReference type="Pfam" id="PF13967"/>
    </source>
</evidence>
<evidence type="ECO:0000256" key="3">
    <source>
        <dbReference type="ARBA" id="ARBA00022448"/>
    </source>
</evidence>
<sequence>MSETTTQGSSVSAFVSTLVVNVVIFSVFVAVFIMLKPKQSRIYQPRHVVDTVPGDLQVEEQPGGVFGWVSFLWKQPASYFVEKCGPDGYFFLRYLRVFIIVFFLTGLLIWPILFPINATGGGGQEGLDILSYSNNTYKWRVFAHVFLSWVLFGFCIYTIYKEMVYYVSFRHALQVSPRYDSLLSSRTLLLDNVPESLLNEAELRAVFPAASHVWYARDHKELEKVVKERTKLAGTYEGTLVKSIKKAVKDRKKLTKKGAALPEPADRFETYYKEGKLPTHRLKFLIGEKVSTLDYAPKRLSELNDELATAQSNWQDAKKVGSVFIEFPTQLELQRAYQAVPYNKELKLSRRVTGVAPDDIIWENLQVGFVARNSKAILAKTVLSLTLIFWAIPVAVVGAISNINYLTTKLPWLDFINNMPDELMGIITGLLPTVALAVLMSLLPPFIKKMGKISGILTVQGVEMWCQSWYFGFQVIQVFLVTTLASSASSVVESIIDDPSSAMTLLGENLPKSSNFYIAYALLQGLTISSGALAQIVGLILYHVLGKVLDGTPRKKWNRYNTLGQPGWGTIYPIFQLLLVIVLCYAIVSPLIIIFIVIGLTLIYIAYMYNLTFVMEHSADARGRYYPKALFQTFVGIYLGEFVLIALFVMPENWACVVLEAVMVAVTVAAHLYMRWKFEPLFDAVPLSAIHIAQGDSGFQYPMKDQGLAEISQTGKEFFTEAATTGPVETEKISESNKNIKQQDVESPTRTGTGSGSLSSIVSPEKNESIQPDTQSHVGFLNRDGEDQTGRINAQTVQRFFKPRVYYSFEALRKIIPAIWDKRVRYDQQTVEFGYTSPLIRDAPPQIWIPRDSFGLSRTAVSNAREHGVTVSDQNAEIQDDGTLLYTGLPPDYEEAVKE</sequence>
<comment type="similarity">
    <text evidence="2">Belongs to the CSC1 (TC 1.A.17) family.</text>
</comment>
<feature type="transmembrane region" description="Helical" evidence="8">
    <location>
        <begin position="654"/>
        <end position="674"/>
    </location>
</feature>
<dbReference type="Pfam" id="PF02714">
    <property type="entry name" value="RSN1_7TM"/>
    <property type="match status" value="1"/>
</dbReference>
<keyword evidence="6 8" id="KW-0472">Membrane</keyword>
<feature type="compositionally biased region" description="Polar residues" evidence="7">
    <location>
        <begin position="736"/>
        <end position="746"/>
    </location>
</feature>
<evidence type="ECO:0000256" key="6">
    <source>
        <dbReference type="ARBA" id="ARBA00023136"/>
    </source>
</evidence>
<dbReference type="InterPro" id="IPR045122">
    <property type="entry name" value="Csc1-like"/>
</dbReference>
<dbReference type="GO" id="GO:0005227">
    <property type="term" value="F:calcium-activated cation channel activity"/>
    <property type="evidence" value="ECO:0007669"/>
    <property type="project" value="InterPro"/>
</dbReference>
<keyword evidence="14" id="KW-1185">Reference proteome</keyword>
<feature type="compositionally biased region" description="Low complexity" evidence="7">
    <location>
        <begin position="748"/>
        <end position="763"/>
    </location>
</feature>
<organism evidence="13 14">
    <name type="scientific">Komagataella pastoris</name>
    <name type="common">Yeast</name>
    <name type="synonym">Pichia pastoris</name>
    <dbReference type="NCBI Taxonomy" id="4922"/>
    <lineage>
        <taxon>Eukaryota</taxon>
        <taxon>Fungi</taxon>
        <taxon>Dikarya</taxon>
        <taxon>Ascomycota</taxon>
        <taxon>Saccharomycotina</taxon>
        <taxon>Pichiomycetes</taxon>
        <taxon>Pichiales</taxon>
        <taxon>Pichiaceae</taxon>
        <taxon>Komagataella</taxon>
    </lineage>
</organism>
<feature type="domain" description="10TM putative phosphate transporter extracellular tail" evidence="10">
    <location>
        <begin position="800"/>
        <end position="892"/>
    </location>
</feature>
<proteinExistence type="inferred from homology"/>
<dbReference type="GO" id="GO:0005886">
    <property type="term" value="C:plasma membrane"/>
    <property type="evidence" value="ECO:0007669"/>
    <property type="project" value="TreeGrafter"/>
</dbReference>
<reference evidence="13 14" key="1">
    <citation type="submission" date="2016-02" db="EMBL/GenBank/DDBJ databases">
        <title>Comparative genomic and transcriptomic foundation for Pichia pastoris.</title>
        <authorList>
            <person name="Love K.R."/>
            <person name="Shah K.A."/>
            <person name="Whittaker C.A."/>
            <person name="Wu J."/>
            <person name="Bartlett M.C."/>
            <person name="Ma D."/>
            <person name="Leeson R.L."/>
            <person name="Priest M."/>
            <person name="Young S.K."/>
            <person name="Love J.C."/>
        </authorList>
    </citation>
    <scope>NUCLEOTIDE SEQUENCE [LARGE SCALE GENOMIC DNA]</scope>
    <source>
        <strain evidence="13 14">ATCC 28485</strain>
    </source>
</reference>
<dbReference type="Pfam" id="PF12621">
    <property type="entry name" value="PHM7_ext"/>
    <property type="match status" value="1"/>
</dbReference>